<keyword evidence="1" id="KW-0175">Coiled coil</keyword>
<feature type="compositionally biased region" description="Low complexity" evidence="2">
    <location>
        <begin position="55"/>
        <end position="69"/>
    </location>
</feature>
<evidence type="ECO:0000256" key="1">
    <source>
        <dbReference type="SAM" id="Coils"/>
    </source>
</evidence>
<feature type="region of interest" description="Disordered" evidence="2">
    <location>
        <begin position="54"/>
        <end position="76"/>
    </location>
</feature>
<organism evidence="3 4">
    <name type="scientific">[Candida] anglica</name>
    <dbReference type="NCBI Taxonomy" id="148631"/>
    <lineage>
        <taxon>Eukaryota</taxon>
        <taxon>Fungi</taxon>
        <taxon>Dikarya</taxon>
        <taxon>Ascomycota</taxon>
        <taxon>Saccharomycotina</taxon>
        <taxon>Pichiomycetes</taxon>
        <taxon>Debaryomycetaceae</taxon>
        <taxon>Kurtzmaniella</taxon>
    </lineage>
</organism>
<evidence type="ECO:0000256" key="2">
    <source>
        <dbReference type="SAM" id="MobiDB-lite"/>
    </source>
</evidence>
<sequence length="348" mass="39064">MSFTVTESDSTLKTATLGKKKSYCIIPQNTSRQVESTLNNNERIFSESTGLAKFSLSPSRDNRSSSPKRSGGGLPVYIPVSQTNDVQGVNSKNDIEFDDGTGTLLLQEYASKQRQLNELESKVEIIKNELLEISKKISNHTMKNISESNKNISDIPTPINNKNTNINTNTNTLNILKNKASNIFNIQTEKERPVNSNDTKSLNFQGYLNKFQTQINGTTANIIPKDTLKNIVNDVGRNIDENNDKFKKFLVSNNSQIDQLSHKTSKLFNGIITNLSPTKAKSDQEIINSSFNFDNLTMNEINHSLILEEEDEDTNSICDTIHIHDMSHSSNIVDIDEYDSEVDTEQDF</sequence>
<name>A0ABP0E6K8_9ASCO</name>
<feature type="coiled-coil region" evidence="1">
    <location>
        <begin position="109"/>
        <end position="136"/>
    </location>
</feature>
<accession>A0ABP0E6K8</accession>
<dbReference type="Proteomes" id="UP001497600">
    <property type="component" value="Chromosome A"/>
</dbReference>
<evidence type="ECO:0000313" key="4">
    <source>
        <dbReference type="Proteomes" id="UP001497600"/>
    </source>
</evidence>
<evidence type="ECO:0000313" key="3">
    <source>
        <dbReference type="EMBL" id="CAK7894363.1"/>
    </source>
</evidence>
<dbReference type="EMBL" id="OZ004253">
    <property type="protein sequence ID" value="CAK7894363.1"/>
    <property type="molecule type" value="Genomic_DNA"/>
</dbReference>
<reference evidence="3 4" key="1">
    <citation type="submission" date="2024-01" db="EMBL/GenBank/DDBJ databases">
        <authorList>
            <consortium name="Genoscope - CEA"/>
            <person name="William W."/>
        </authorList>
    </citation>
    <scope>NUCLEOTIDE SEQUENCE [LARGE SCALE GENOMIC DNA]</scope>
    <source>
        <strain evidence="3 4">29B2s-10</strain>
    </source>
</reference>
<evidence type="ECO:0008006" key="5">
    <source>
        <dbReference type="Google" id="ProtNLM"/>
    </source>
</evidence>
<gene>
    <name evidence="3" type="ORF">CAAN4_A12068</name>
</gene>
<keyword evidence="4" id="KW-1185">Reference proteome</keyword>
<proteinExistence type="predicted"/>
<protein>
    <recommendedName>
        <fullName evidence="5">Topoisomerase I damage affected protein 11</fullName>
    </recommendedName>
</protein>